<proteinExistence type="inferred from homology"/>
<sequence>MSAEIKSDSIYKAEPFYYRVIDSLIQTLGDNVVLEQSVLYKLKNAWVQRLKEELAPDEEGEGEGSNGEGAAQQAGISDYKVKPDPHTEYVQGSRLQTDGANDDESEKKRKHEAEGDDVDVDDDDDEETQDLILAQYEKVSKARGKWKIALKDGVAKLGDEEYVFKTAQGEFEW</sequence>
<evidence type="ECO:0000256" key="4">
    <source>
        <dbReference type="ARBA" id="ARBA00023242"/>
    </source>
</evidence>
<name>A0A7S3LWF0_9EUKA</name>
<dbReference type="GO" id="GO:0005672">
    <property type="term" value="C:transcription factor TFIIA complex"/>
    <property type="evidence" value="ECO:0007669"/>
    <property type="project" value="InterPro"/>
</dbReference>
<reference evidence="6" key="1">
    <citation type="submission" date="2021-01" db="EMBL/GenBank/DDBJ databases">
        <authorList>
            <person name="Corre E."/>
            <person name="Pelletier E."/>
            <person name="Niang G."/>
            <person name="Scheremetjew M."/>
            <person name="Finn R."/>
            <person name="Kale V."/>
            <person name="Holt S."/>
            <person name="Cochrane G."/>
            <person name="Meng A."/>
            <person name="Brown T."/>
            <person name="Cohen L."/>
        </authorList>
    </citation>
    <scope>NUCLEOTIDE SEQUENCE</scope>
    <source>
        <strain evidence="6">NIES-2562</strain>
    </source>
</reference>
<keyword evidence="4" id="KW-0539">Nucleus</keyword>
<feature type="compositionally biased region" description="Acidic residues" evidence="5">
    <location>
        <begin position="114"/>
        <end position="128"/>
    </location>
</feature>
<evidence type="ECO:0000256" key="5">
    <source>
        <dbReference type="SAM" id="MobiDB-lite"/>
    </source>
</evidence>
<dbReference type="SUPFAM" id="SSF50784">
    <property type="entry name" value="Transcription factor IIA (TFIIA), beta-barrel domain"/>
    <property type="match status" value="1"/>
</dbReference>
<dbReference type="GO" id="GO:0006367">
    <property type="term" value="P:transcription initiation at RNA polymerase II promoter"/>
    <property type="evidence" value="ECO:0007669"/>
    <property type="project" value="InterPro"/>
</dbReference>
<comment type="similarity">
    <text evidence="2">Belongs to the TFIIA subunit 1 family.</text>
</comment>
<dbReference type="Pfam" id="PF03153">
    <property type="entry name" value="TFIIA"/>
    <property type="match status" value="1"/>
</dbReference>
<comment type="subcellular location">
    <subcellularLocation>
        <location evidence="1">Nucleus</location>
    </subcellularLocation>
</comment>
<dbReference type="Gene3D" id="2.30.18.10">
    <property type="entry name" value="Transcription factor IIA (TFIIA), beta-barrel domain"/>
    <property type="match status" value="1"/>
</dbReference>
<protein>
    <submittedName>
        <fullName evidence="6">Uncharacterized protein</fullName>
    </submittedName>
</protein>
<dbReference type="PANTHER" id="PTHR12694:SF8">
    <property type="entry name" value="TRANSCRIPTION INITIATION FACTOR IIA SUBUNIT 1"/>
    <property type="match status" value="1"/>
</dbReference>
<feature type="region of interest" description="Disordered" evidence="5">
    <location>
        <begin position="55"/>
        <end position="128"/>
    </location>
</feature>
<dbReference type="InterPro" id="IPR009088">
    <property type="entry name" value="TFIIA_b-brl"/>
</dbReference>
<accession>A0A7S3LWF0</accession>
<dbReference type="PANTHER" id="PTHR12694">
    <property type="entry name" value="TRANSCRIPTION INITIATION FACTOR IIA SUBUNIT 1"/>
    <property type="match status" value="1"/>
</dbReference>
<evidence type="ECO:0000256" key="3">
    <source>
        <dbReference type="ARBA" id="ARBA00023163"/>
    </source>
</evidence>
<evidence type="ECO:0000256" key="2">
    <source>
        <dbReference type="ARBA" id="ARBA00010059"/>
    </source>
</evidence>
<keyword evidence="3" id="KW-0804">Transcription</keyword>
<evidence type="ECO:0000256" key="1">
    <source>
        <dbReference type="ARBA" id="ARBA00004123"/>
    </source>
</evidence>
<organism evidence="6">
    <name type="scientific">Palpitomonas bilix</name>
    <dbReference type="NCBI Taxonomy" id="652834"/>
    <lineage>
        <taxon>Eukaryota</taxon>
        <taxon>Eukaryota incertae sedis</taxon>
    </lineage>
</organism>
<dbReference type="AlphaFoldDB" id="A0A7S3LWF0"/>
<evidence type="ECO:0000313" key="6">
    <source>
        <dbReference type="EMBL" id="CAE0268529.1"/>
    </source>
</evidence>
<dbReference type="SMART" id="SM01371">
    <property type="entry name" value="TFIIA"/>
    <property type="match status" value="1"/>
</dbReference>
<gene>
    <name evidence="6" type="ORF">PBIL07802_LOCUS30879</name>
</gene>
<dbReference type="EMBL" id="HBIB01046991">
    <property type="protein sequence ID" value="CAE0268529.1"/>
    <property type="molecule type" value="Transcribed_RNA"/>
</dbReference>
<dbReference type="InterPro" id="IPR004855">
    <property type="entry name" value="TFIIA_asu/bsu"/>
</dbReference>